<dbReference type="AlphaFoldDB" id="G8BX89"/>
<dbReference type="OrthoDB" id="3494805at2759"/>
<dbReference type="eggNOG" id="ENOG502SEC8">
    <property type="taxonomic scope" value="Eukaryota"/>
</dbReference>
<dbReference type="OMA" id="VAWINDS"/>
<dbReference type="KEGG" id="tpf:TPHA_0I00100"/>
<reference evidence="1 2" key="1">
    <citation type="journal article" date="2011" name="Proc. Natl. Acad. Sci. U.S.A.">
        <title>Evolutionary erosion of yeast sex chromosomes by mating-type switching accidents.</title>
        <authorList>
            <person name="Gordon J.L."/>
            <person name="Armisen D."/>
            <person name="Proux-Wera E."/>
            <person name="Oheigeartaigh S.S."/>
            <person name="Byrne K.P."/>
            <person name="Wolfe K.H."/>
        </authorList>
    </citation>
    <scope>NUCLEOTIDE SEQUENCE [LARGE SCALE GENOMIC DNA]</scope>
    <source>
        <strain evidence="2">ATCC 24235 / CBS 4417 / NBRC 1672 / NRRL Y-8282 / UCD 70-5</strain>
    </source>
</reference>
<dbReference type="GeneID" id="11534529"/>
<dbReference type="Proteomes" id="UP000005666">
    <property type="component" value="Chromosome 9"/>
</dbReference>
<evidence type="ECO:0000313" key="1">
    <source>
        <dbReference type="EMBL" id="CCE64517.1"/>
    </source>
</evidence>
<dbReference type="Pfam" id="PF17276">
    <property type="entry name" value="DUF5341"/>
    <property type="match status" value="1"/>
</dbReference>
<gene>
    <name evidence="1" type="primary">TPHA0I00100</name>
    <name evidence="1" type="ordered locus">TPHA_0I00100</name>
</gene>
<evidence type="ECO:0000313" key="2">
    <source>
        <dbReference type="Proteomes" id="UP000005666"/>
    </source>
</evidence>
<dbReference type="RefSeq" id="XP_003686951.1">
    <property type="nucleotide sequence ID" value="XM_003686903.1"/>
</dbReference>
<sequence>MTKLPTTYLFTSGRITLLLSLVLIFAFTDAIPIIKRSFKEVICGSGATIFIGAAAGSAKITGVVCTPEAQVAIGALTFGEGGAVACLGWFATSLVLAAAGAAFAAYGTSDWNWEWEKTGVAISTRDSNIVSYTNTSNGQIITKDTYLEDFFQEALMKREIVDWDLIQYYYITPYSIVSNASVPLAIDFTKNGNYVPVTYSYMHSNGTMITTLTSKNDIASQHEIFVAWINDSQLLKRDETATWWSYNTYGANPGRCNDLEQHLNTYSSDYKQDWEQIGMAIASIDNNNIPSKFCLSASDGDTTVRENSAIVGEIYANQYGGIDGTC</sequence>
<accession>G8BX89</accession>
<dbReference type="HOGENOM" id="CLU_853053_0_0_1"/>
<organism evidence="1 2">
    <name type="scientific">Tetrapisispora phaffii (strain ATCC 24235 / CBS 4417 / NBRC 1672 / NRRL Y-8282 / UCD 70-5)</name>
    <name type="common">Yeast</name>
    <name type="synonym">Fabospora phaffii</name>
    <dbReference type="NCBI Taxonomy" id="1071381"/>
    <lineage>
        <taxon>Eukaryota</taxon>
        <taxon>Fungi</taxon>
        <taxon>Dikarya</taxon>
        <taxon>Ascomycota</taxon>
        <taxon>Saccharomycotina</taxon>
        <taxon>Saccharomycetes</taxon>
        <taxon>Saccharomycetales</taxon>
        <taxon>Saccharomycetaceae</taxon>
        <taxon>Tetrapisispora</taxon>
    </lineage>
</organism>
<dbReference type="EMBL" id="HE612864">
    <property type="protein sequence ID" value="CCE64517.1"/>
    <property type="molecule type" value="Genomic_DNA"/>
</dbReference>
<proteinExistence type="predicted"/>
<name>G8BX89_TETPH</name>
<protein>
    <submittedName>
        <fullName evidence="1">Uncharacterized protein</fullName>
    </submittedName>
</protein>
<keyword evidence="2" id="KW-1185">Reference proteome</keyword>
<dbReference type="InterPro" id="IPR035237">
    <property type="entry name" value="DUF5341"/>
</dbReference>